<evidence type="ECO:0000259" key="2">
    <source>
        <dbReference type="Pfam" id="PF18962"/>
    </source>
</evidence>
<evidence type="ECO:0000313" key="4">
    <source>
        <dbReference type="Proteomes" id="UP001300692"/>
    </source>
</evidence>
<reference evidence="3 4" key="1">
    <citation type="submission" date="2022-10" db="EMBL/GenBank/DDBJ databases">
        <title>Comparative genomics and taxonomic characterization of three novel marine species of genus Reichenbachiella exhibiting antioxidant and polysaccharide degradation activities.</title>
        <authorList>
            <person name="Muhammad N."/>
            <person name="Lee Y.-J."/>
            <person name="Ko J."/>
            <person name="Kim S.-G."/>
        </authorList>
    </citation>
    <scope>NUCLEOTIDE SEQUENCE [LARGE SCALE GENOMIC DNA]</scope>
    <source>
        <strain evidence="3 4">ABR2-5</strain>
    </source>
</reference>
<evidence type="ECO:0000256" key="1">
    <source>
        <dbReference type="SAM" id="SignalP"/>
    </source>
</evidence>
<protein>
    <submittedName>
        <fullName evidence="3">T9SS type A sorting domain-containing protein</fullName>
    </submittedName>
</protein>
<sequence>MKTTLKTIALSLLVALSTSAFAADNAEKVVSAELNVQIKQAAESKVVVRFGKLEGEEVNVKIYDAYGTLIYSDKDVANTSYAKSFDLSAYPAGKYAYVVSNEVYSVKKIVELK</sequence>
<keyword evidence="4" id="KW-1185">Reference proteome</keyword>
<comment type="caution">
    <text evidence="3">The sequence shown here is derived from an EMBL/GenBank/DDBJ whole genome shotgun (WGS) entry which is preliminary data.</text>
</comment>
<keyword evidence="1" id="KW-0732">Signal</keyword>
<gene>
    <name evidence="3" type="ORF">N7U62_01695</name>
</gene>
<evidence type="ECO:0000313" key="3">
    <source>
        <dbReference type="EMBL" id="MCV9385354.1"/>
    </source>
</evidence>
<dbReference type="RefSeq" id="WP_264136145.1">
    <property type="nucleotide sequence ID" value="NZ_JAOYOD010000001.1"/>
</dbReference>
<dbReference type="Proteomes" id="UP001300692">
    <property type="component" value="Unassembled WGS sequence"/>
</dbReference>
<feature type="chain" id="PRO_5047411653" evidence="1">
    <location>
        <begin position="23"/>
        <end position="113"/>
    </location>
</feature>
<dbReference type="InterPro" id="IPR026444">
    <property type="entry name" value="Secre_tail"/>
</dbReference>
<accession>A0ABT3CP99</accession>
<feature type="signal peptide" evidence="1">
    <location>
        <begin position="1"/>
        <end position="22"/>
    </location>
</feature>
<organism evidence="3 4">
    <name type="scientific">Reichenbachiella ulvae</name>
    <dbReference type="NCBI Taxonomy" id="2980104"/>
    <lineage>
        <taxon>Bacteria</taxon>
        <taxon>Pseudomonadati</taxon>
        <taxon>Bacteroidota</taxon>
        <taxon>Cytophagia</taxon>
        <taxon>Cytophagales</taxon>
        <taxon>Reichenbachiellaceae</taxon>
        <taxon>Reichenbachiella</taxon>
    </lineage>
</organism>
<feature type="domain" description="Secretion system C-terminal sorting" evidence="2">
    <location>
        <begin position="44"/>
        <end position="110"/>
    </location>
</feature>
<proteinExistence type="predicted"/>
<dbReference type="Pfam" id="PF18962">
    <property type="entry name" value="Por_Secre_tail"/>
    <property type="match status" value="1"/>
</dbReference>
<name>A0ABT3CP99_9BACT</name>
<dbReference type="EMBL" id="JAOYOD010000001">
    <property type="protein sequence ID" value="MCV9385354.1"/>
    <property type="molecule type" value="Genomic_DNA"/>
</dbReference>